<protein>
    <submittedName>
        <fullName evidence="2">Uncharacterized protein</fullName>
    </submittedName>
</protein>
<evidence type="ECO:0000256" key="1">
    <source>
        <dbReference type="SAM" id="MobiDB-lite"/>
    </source>
</evidence>
<reference evidence="2" key="1">
    <citation type="submission" date="2009-10" db="EMBL/GenBank/DDBJ databases">
        <title>Diversity of trophic interactions inside an arsenic-rich microbial ecosystem.</title>
        <authorList>
            <person name="Bertin P.N."/>
            <person name="Heinrich-Salmeron A."/>
            <person name="Pelletier E."/>
            <person name="Goulhen-Chollet F."/>
            <person name="Arsene-Ploetze F."/>
            <person name="Gallien S."/>
            <person name="Calteau A."/>
            <person name="Vallenet D."/>
            <person name="Casiot C."/>
            <person name="Chane-Woon-Ming B."/>
            <person name="Giloteaux L."/>
            <person name="Barakat M."/>
            <person name="Bonnefoy V."/>
            <person name="Bruneel O."/>
            <person name="Chandler M."/>
            <person name="Cleiss J."/>
            <person name="Duran R."/>
            <person name="Elbaz-Poulichet F."/>
            <person name="Fonknechten N."/>
            <person name="Lauga B."/>
            <person name="Mornico D."/>
            <person name="Ortet P."/>
            <person name="Schaeffer C."/>
            <person name="Siguier P."/>
            <person name="Alexander Thil Smith A."/>
            <person name="Van Dorsselaer A."/>
            <person name="Weissenbach J."/>
            <person name="Medigue C."/>
            <person name="Le Paslier D."/>
        </authorList>
    </citation>
    <scope>NUCLEOTIDE SEQUENCE</scope>
</reference>
<dbReference type="EMBL" id="CABM01000002">
    <property type="protein sequence ID" value="CBH95220.1"/>
    <property type="molecule type" value="Genomic_DNA"/>
</dbReference>
<feature type="region of interest" description="Disordered" evidence="1">
    <location>
        <begin position="1"/>
        <end position="30"/>
    </location>
</feature>
<gene>
    <name evidence="2" type="ORF">CARN2_0607</name>
</gene>
<dbReference type="AlphaFoldDB" id="E6PJZ2"/>
<name>E6PJZ2_9ZZZZ</name>
<sequence>MDAPIEKPAGQGGQSDAAQQELFEQPPFSPVWPSPATLPARALERLIHGSLTSPEFQAETRSWRLAACVDKLKRLGWPVLAFPEPGQKATGRKVAIARYELPPYARTAITGERRA</sequence>
<organism evidence="2">
    <name type="scientific">mine drainage metagenome</name>
    <dbReference type="NCBI Taxonomy" id="410659"/>
    <lineage>
        <taxon>unclassified sequences</taxon>
        <taxon>metagenomes</taxon>
        <taxon>ecological metagenomes</taxon>
    </lineage>
</organism>
<proteinExistence type="predicted"/>
<comment type="caution">
    <text evidence="2">The sequence shown here is derived from an EMBL/GenBank/DDBJ whole genome shotgun (WGS) entry which is preliminary data.</text>
</comment>
<accession>E6PJZ2</accession>
<evidence type="ECO:0000313" key="2">
    <source>
        <dbReference type="EMBL" id="CBH95220.1"/>
    </source>
</evidence>